<dbReference type="Ensembl" id="ENSMALT00000004474.1">
    <property type="protein sequence ID" value="ENSMALP00000004368.1"/>
    <property type="gene ID" value="ENSMALG00000003162.1"/>
</dbReference>
<keyword evidence="2" id="KW-1185">Reference proteome</keyword>
<reference evidence="1" key="2">
    <citation type="submission" date="2025-09" db="UniProtKB">
        <authorList>
            <consortium name="Ensembl"/>
        </authorList>
    </citation>
    <scope>IDENTIFICATION</scope>
</reference>
<sequence>NASVNPNIVEVEKCYTSCNIPHAIRICKMLGSLSPSCDADESFSFQDRASRFVCGQSGCNVEWPYEEVCKMALLTPEEMREFEIKLASNAASCYLSIKSCPGCRSSVMRKNESNLRVRCTVCTTNKGRTFEFCWQCLKEWKGPAPRSDRCDNHGCCNEDLKLLRECSDISFEYFDSVKGIKGCPSIRSCPTCGILVAHDGTKCKNVVCSRCKVEFCFVCLKLTTECRKINPEYFTHCSSGVAPRQTSIPVWQKK</sequence>
<dbReference type="Gene3D" id="1.20.120.1750">
    <property type="match status" value="1"/>
</dbReference>
<dbReference type="Proteomes" id="UP000261600">
    <property type="component" value="Unplaced"/>
</dbReference>
<dbReference type="SUPFAM" id="SSF57850">
    <property type="entry name" value="RING/U-box"/>
    <property type="match status" value="1"/>
</dbReference>
<organism evidence="1 2">
    <name type="scientific">Monopterus albus</name>
    <name type="common">Swamp eel</name>
    <dbReference type="NCBI Taxonomy" id="43700"/>
    <lineage>
        <taxon>Eukaryota</taxon>
        <taxon>Metazoa</taxon>
        <taxon>Chordata</taxon>
        <taxon>Craniata</taxon>
        <taxon>Vertebrata</taxon>
        <taxon>Euteleostomi</taxon>
        <taxon>Actinopterygii</taxon>
        <taxon>Neopterygii</taxon>
        <taxon>Teleostei</taxon>
        <taxon>Neoteleostei</taxon>
        <taxon>Acanthomorphata</taxon>
        <taxon>Anabantaria</taxon>
        <taxon>Synbranchiformes</taxon>
        <taxon>Synbranchidae</taxon>
        <taxon>Monopterus</taxon>
    </lineage>
</organism>
<proteinExistence type="predicted"/>
<reference evidence="1" key="1">
    <citation type="submission" date="2025-08" db="UniProtKB">
        <authorList>
            <consortium name="Ensembl"/>
        </authorList>
    </citation>
    <scope>IDENTIFICATION</scope>
</reference>
<accession>A0A3Q3II98</accession>
<dbReference type="AlphaFoldDB" id="A0A3Q3II98"/>
<name>A0A3Q3II98_MONAL</name>
<dbReference type="FunFam" id="1.20.120.1750:FF:000040">
    <property type="entry name" value="RBR-type E3 ubiquitin transferase"/>
    <property type="match status" value="1"/>
</dbReference>
<evidence type="ECO:0000313" key="1">
    <source>
        <dbReference type="Ensembl" id="ENSMALP00000004368.1"/>
    </source>
</evidence>
<evidence type="ECO:0000313" key="2">
    <source>
        <dbReference type="Proteomes" id="UP000261600"/>
    </source>
</evidence>
<dbReference type="STRING" id="43700.ENSMALP00000004368"/>
<evidence type="ECO:0008006" key="3">
    <source>
        <dbReference type="Google" id="ProtNLM"/>
    </source>
</evidence>
<protein>
    <recommendedName>
        <fullName evidence="3">RING-type domain-containing protein</fullName>
    </recommendedName>
</protein>